<evidence type="ECO:0000256" key="7">
    <source>
        <dbReference type="ARBA" id="ARBA00022833"/>
    </source>
</evidence>
<dbReference type="GO" id="GO:0008237">
    <property type="term" value="F:metallopeptidase activity"/>
    <property type="evidence" value="ECO:0007669"/>
    <property type="project" value="UniProtKB-KW"/>
</dbReference>
<evidence type="ECO:0000256" key="1">
    <source>
        <dbReference type="ARBA" id="ARBA00000870"/>
    </source>
</evidence>
<evidence type="ECO:0000313" key="14">
    <source>
        <dbReference type="Proteomes" id="UP000005561"/>
    </source>
</evidence>
<evidence type="ECO:0000256" key="2">
    <source>
        <dbReference type="ARBA" id="ARBA00009692"/>
    </source>
</evidence>
<dbReference type="eggNOG" id="COG2195">
    <property type="taxonomic scope" value="Bacteria"/>
</dbReference>
<dbReference type="Gene3D" id="3.30.70.360">
    <property type="match status" value="1"/>
</dbReference>
<dbReference type="Pfam" id="PF01546">
    <property type="entry name" value="Peptidase_M20"/>
    <property type="match status" value="1"/>
</dbReference>
<gene>
    <name evidence="13" type="primary">pepT</name>
    <name evidence="13" type="ORF">BRYFOR_05068</name>
</gene>
<dbReference type="InterPro" id="IPR002933">
    <property type="entry name" value="Peptidase_M20"/>
</dbReference>
<dbReference type="GO" id="GO:0006508">
    <property type="term" value="P:proteolysis"/>
    <property type="evidence" value="ECO:0007669"/>
    <property type="project" value="UniProtKB-UniRule"/>
</dbReference>
<proteinExistence type="inferred from homology"/>
<dbReference type="GO" id="GO:0045148">
    <property type="term" value="F:tripeptide aminopeptidase activity"/>
    <property type="evidence" value="ECO:0007669"/>
    <property type="project" value="UniProtKB-UniRule"/>
</dbReference>
<feature type="binding site" evidence="11">
    <location>
        <position position="147"/>
    </location>
    <ligand>
        <name>Zn(2+)</name>
        <dbReference type="ChEBI" id="CHEBI:29105"/>
        <label>1</label>
    </ligand>
</feature>
<accession>C6L8X9</accession>
<comment type="cofactor">
    <cofactor evidence="11">
        <name>Zn(2+)</name>
        <dbReference type="ChEBI" id="CHEBI:29105"/>
    </cofactor>
    <text evidence="11">Binds 2 Zn(2+) ions per subunit.</text>
</comment>
<keyword evidence="4" id="KW-0645">Protease</keyword>
<reference evidence="13" key="1">
    <citation type="submission" date="2009-07" db="EMBL/GenBank/DDBJ databases">
        <authorList>
            <person name="Weinstock G."/>
            <person name="Sodergren E."/>
            <person name="Clifton S."/>
            <person name="Fulton L."/>
            <person name="Fulton B."/>
            <person name="Courtney L."/>
            <person name="Fronick C."/>
            <person name="Harrison M."/>
            <person name="Strong C."/>
            <person name="Farmer C."/>
            <person name="Delahaunty K."/>
            <person name="Markovic C."/>
            <person name="Hall O."/>
            <person name="Minx P."/>
            <person name="Tomlinson C."/>
            <person name="Mitreva M."/>
            <person name="Nelson J."/>
            <person name="Hou S."/>
            <person name="Wollam A."/>
            <person name="Pepin K.H."/>
            <person name="Johnson M."/>
            <person name="Bhonagiri V."/>
            <person name="Nash W.E."/>
            <person name="Warren W."/>
            <person name="Chinwalla A."/>
            <person name="Mardis E.R."/>
            <person name="Wilson R.K."/>
        </authorList>
    </citation>
    <scope>NUCLEOTIDE SEQUENCE [LARGE SCALE GENOMIC DNA]</scope>
    <source>
        <strain evidence="13">DSM 14469</strain>
    </source>
</reference>
<dbReference type="InterPro" id="IPR010161">
    <property type="entry name" value="Peptidase_M20B"/>
</dbReference>
<evidence type="ECO:0000259" key="12">
    <source>
        <dbReference type="Pfam" id="PF07687"/>
    </source>
</evidence>
<dbReference type="GO" id="GO:0008270">
    <property type="term" value="F:zinc ion binding"/>
    <property type="evidence" value="ECO:0007669"/>
    <property type="project" value="InterPro"/>
</dbReference>
<feature type="binding site" evidence="11">
    <location>
        <position position="147"/>
    </location>
    <ligand>
        <name>Zn(2+)</name>
        <dbReference type="ChEBI" id="CHEBI:29105"/>
        <label>2</label>
    </ligand>
</feature>
<dbReference type="PANTHER" id="PTHR42994:SF1">
    <property type="entry name" value="PEPTIDASE T"/>
    <property type="match status" value="1"/>
</dbReference>
<dbReference type="Gene3D" id="3.40.630.10">
    <property type="entry name" value="Zn peptidases"/>
    <property type="match status" value="1"/>
</dbReference>
<dbReference type="InterPro" id="IPR011650">
    <property type="entry name" value="Peptidase_M20_dimer"/>
</dbReference>
<dbReference type="InterPro" id="IPR001261">
    <property type="entry name" value="ArgE/DapE_CS"/>
</dbReference>
<keyword evidence="7 11" id="KW-0862">Zinc</keyword>
<sequence length="413" mass="45332">MRRRQEEIMRAYKRLLNYVKVHTTSCDESETTPSTQRQFDLGNQLVQEMKELGVSDVRIDEKCYVYGVIPATPGKEDAPAIGFIAHMDTAPDFSGENVNPQIIENYDGGDVTLGGGRVLSVKDFPHLAGLRGRTLITTDGTTLLGADDKAGVAEIMTLAQELLEGNLPHGKICIGFTPDEEVGRGADFFDVEGFGAQFAYTMDGDAENQIEYENFNACGAEVTFKGFSVHPGSSKDTMINASLVAMEFNNMLPSGDTPRDTEGYEGFFHLCSMSGDVSDAKLEYIVRDHSAEMFACRKETLRHITKLLQEKYGSGVVTLKITEQYRNMKEKIEPCMHLIENAKQAITDAGMVPVEVPIRGGTDGARLSYMGLPCPNLGTGGHAFHGPYEHITVEGMDLAVEVMKGIVKRYAEI</sequence>
<dbReference type="PANTHER" id="PTHR42994">
    <property type="entry name" value="PEPTIDASE T"/>
    <property type="match status" value="1"/>
</dbReference>
<dbReference type="CDD" id="cd03892">
    <property type="entry name" value="M20_peptT"/>
    <property type="match status" value="1"/>
</dbReference>
<dbReference type="NCBIfam" id="NF003976">
    <property type="entry name" value="PRK05469.1"/>
    <property type="match status" value="1"/>
</dbReference>
<evidence type="ECO:0000256" key="4">
    <source>
        <dbReference type="ARBA" id="ARBA00022670"/>
    </source>
</evidence>
<keyword evidence="5 11" id="KW-0479">Metal-binding</keyword>
<evidence type="ECO:0000256" key="3">
    <source>
        <dbReference type="ARBA" id="ARBA00022438"/>
    </source>
</evidence>
<evidence type="ECO:0000256" key="10">
    <source>
        <dbReference type="PIRSR" id="PIRSR037215-1"/>
    </source>
</evidence>
<dbReference type="NCBIfam" id="NF009920">
    <property type="entry name" value="PRK13381.1"/>
    <property type="match status" value="1"/>
</dbReference>
<keyword evidence="6 13" id="KW-0378">Hydrolase</keyword>
<dbReference type="MEROPS" id="M20.003"/>
<feature type="active site" description="Proton acceptor" evidence="10">
    <location>
        <position position="180"/>
    </location>
</feature>
<feature type="binding site" evidence="11">
    <location>
        <position position="181"/>
    </location>
    <ligand>
        <name>Zn(2+)</name>
        <dbReference type="ChEBI" id="CHEBI:29105"/>
        <label>2</label>
    </ligand>
</feature>
<evidence type="ECO:0000256" key="8">
    <source>
        <dbReference type="ARBA" id="ARBA00023049"/>
    </source>
</evidence>
<organism evidence="13 14">
    <name type="scientific">Marvinbryantia formatexigens DSM 14469</name>
    <dbReference type="NCBI Taxonomy" id="478749"/>
    <lineage>
        <taxon>Bacteria</taxon>
        <taxon>Bacillati</taxon>
        <taxon>Bacillota</taxon>
        <taxon>Clostridia</taxon>
        <taxon>Lachnospirales</taxon>
        <taxon>Lachnospiraceae</taxon>
        <taxon>Marvinbryantia</taxon>
    </lineage>
</organism>
<keyword evidence="3 13" id="KW-0031">Aminopeptidase</keyword>
<dbReference type="STRING" id="168384.SAMN05660368_01696"/>
<name>C6L8X9_9FIRM</name>
<dbReference type="PROSITE" id="PS00759">
    <property type="entry name" value="ARGE_DAPE_CPG2_2"/>
    <property type="match status" value="1"/>
</dbReference>
<comment type="caution">
    <text evidence="13">The sequence shown here is derived from an EMBL/GenBank/DDBJ whole genome shotgun (WGS) entry which is preliminary data.</text>
</comment>
<dbReference type="GO" id="GO:0006518">
    <property type="term" value="P:peptide metabolic process"/>
    <property type="evidence" value="ECO:0007669"/>
    <property type="project" value="InterPro"/>
</dbReference>
<keyword evidence="14" id="KW-1185">Reference proteome</keyword>
<feature type="binding site" evidence="11">
    <location>
        <position position="86"/>
    </location>
    <ligand>
        <name>Zn(2+)</name>
        <dbReference type="ChEBI" id="CHEBI:29105"/>
        <label>1</label>
    </ligand>
</feature>
<dbReference type="EC" id="3.4.11.4" evidence="9"/>
<feature type="binding site" evidence="11">
    <location>
        <position position="203"/>
    </location>
    <ligand>
        <name>Zn(2+)</name>
        <dbReference type="ChEBI" id="CHEBI:29105"/>
        <label>1</label>
    </ligand>
</feature>
<dbReference type="SUPFAM" id="SSF55031">
    <property type="entry name" value="Bacterial exopeptidase dimerisation domain"/>
    <property type="match status" value="1"/>
</dbReference>
<dbReference type="AlphaFoldDB" id="C6L8X9"/>
<feature type="domain" description="Peptidase M20 dimerisation" evidence="12">
    <location>
        <begin position="212"/>
        <end position="313"/>
    </location>
</feature>
<dbReference type="PIRSF" id="PIRSF037215">
    <property type="entry name" value="Peptidase_M20B"/>
    <property type="match status" value="1"/>
</dbReference>
<dbReference type="NCBIfam" id="TIGR01882">
    <property type="entry name" value="peptidase-T"/>
    <property type="match status" value="1"/>
</dbReference>
<evidence type="ECO:0000256" key="11">
    <source>
        <dbReference type="PIRSR" id="PIRSR037215-2"/>
    </source>
</evidence>
<dbReference type="PROSITE" id="PS00758">
    <property type="entry name" value="ARGE_DAPE_CPG2_1"/>
    <property type="match status" value="1"/>
</dbReference>
<evidence type="ECO:0000256" key="5">
    <source>
        <dbReference type="ARBA" id="ARBA00022723"/>
    </source>
</evidence>
<comment type="catalytic activity">
    <reaction evidence="1">
        <text>Release of the N-terminal residue from a tripeptide.</text>
        <dbReference type="EC" id="3.4.11.4"/>
    </reaction>
</comment>
<dbReference type="Pfam" id="PF07687">
    <property type="entry name" value="M20_dimer"/>
    <property type="match status" value="1"/>
</dbReference>
<protein>
    <recommendedName>
        <fullName evidence="9">Peptidase T</fullName>
        <ecNumber evidence="9">3.4.11.4</ecNumber>
    </recommendedName>
</protein>
<dbReference type="EMBL" id="ACCL02000001">
    <property type="protein sequence ID" value="EET62718.1"/>
    <property type="molecule type" value="Genomic_DNA"/>
</dbReference>
<dbReference type="SUPFAM" id="SSF53187">
    <property type="entry name" value="Zn-dependent exopeptidases"/>
    <property type="match status" value="1"/>
</dbReference>
<evidence type="ECO:0000256" key="9">
    <source>
        <dbReference type="NCBIfam" id="TIGR01882"/>
    </source>
</evidence>
<keyword evidence="8" id="KW-0482">Metalloprotease</keyword>
<dbReference type="InterPro" id="IPR036264">
    <property type="entry name" value="Bact_exopeptidase_dim_dom"/>
</dbReference>
<dbReference type="Proteomes" id="UP000005561">
    <property type="component" value="Unassembled WGS sequence"/>
</dbReference>
<feature type="binding site" evidence="11">
    <location>
        <position position="385"/>
    </location>
    <ligand>
        <name>Zn(2+)</name>
        <dbReference type="ChEBI" id="CHEBI:29105"/>
        <label>2</label>
    </ligand>
</feature>
<comment type="similarity">
    <text evidence="2">Belongs to the peptidase M20B family.</text>
</comment>
<feature type="active site" evidence="10">
    <location>
        <position position="88"/>
    </location>
</feature>
<evidence type="ECO:0000313" key="13">
    <source>
        <dbReference type="EMBL" id="EET62718.1"/>
    </source>
</evidence>
<evidence type="ECO:0000256" key="6">
    <source>
        <dbReference type="ARBA" id="ARBA00022801"/>
    </source>
</evidence>